<dbReference type="Pfam" id="PF09837">
    <property type="entry name" value="DUF2064"/>
    <property type="match status" value="1"/>
</dbReference>
<sequence length="229" mass="25782">MRNSNTALLVFSLSLQEELKNKAFFGQHNLGKSLSDNTKKIANQSGLPVLYFDEKQQSGVNFGERFSNALQDVFEAGYDKIITIGNDCPLLDVRHIQQAKKALDNNGNAIGPTTDGGFYLLGISKDDFDYHSFLDFSWNTALVYQEALDNIIYSNPSCTVLEELQDIDFLSDIYNISTRYILNEALRKSIHAIQKFASPFYSPSDLTTLQFLQQTPFNKGSPLPFLIQL</sequence>
<gene>
    <name evidence="1" type="ORF">SAMN04488508_10315</name>
</gene>
<evidence type="ECO:0008006" key="3">
    <source>
        <dbReference type="Google" id="ProtNLM"/>
    </source>
</evidence>
<dbReference type="RefSeq" id="WP_073315390.1">
    <property type="nucleotide sequence ID" value="NZ_FQYP01000003.1"/>
</dbReference>
<dbReference type="Gene3D" id="3.90.550.10">
    <property type="entry name" value="Spore Coat Polysaccharide Biosynthesis Protein SpsA, Chain A"/>
    <property type="match status" value="1"/>
</dbReference>
<evidence type="ECO:0000313" key="1">
    <source>
        <dbReference type="EMBL" id="SHI76676.1"/>
    </source>
</evidence>
<dbReference type="EMBL" id="FQYP01000003">
    <property type="protein sequence ID" value="SHI76676.1"/>
    <property type="molecule type" value="Genomic_DNA"/>
</dbReference>
<name>A0A1M6DTU8_9FLAO</name>
<dbReference type="STRING" id="570521.SAMN04488508_10315"/>
<dbReference type="AlphaFoldDB" id="A0A1M6DTU8"/>
<evidence type="ECO:0000313" key="2">
    <source>
        <dbReference type="Proteomes" id="UP000184432"/>
    </source>
</evidence>
<keyword evidence="2" id="KW-1185">Reference proteome</keyword>
<accession>A0A1M6DTU8</accession>
<protein>
    <recommendedName>
        <fullName evidence="3">DUF2064 domain-containing protein</fullName>
    </recommendedName>
</protein>
<reference evidence="2" key="1">
    <citation type="submission" date="2016-11" db="EMBL/GenBank/DDBJ databases">
        <authorList>
            <person name="Varghese N."/>
            <person name="Submissions S."/>
        </authorList>
    </citation>
    <scope>NUCLEOTIDE SEQUENCE [LARGE SCALE GENOMIC DNA]</scope>
    <source>
        <strain evidence="2">DSM 22623</strain>
    </source>
</reference>
<dbReference type="InterPro" id="IPR018641">
    <property type="entry name" value="Trfase_1_rSAM/seldom-assoc"/>
</dbReference>
<organism evidence="1 2">
    <name type="scientific">Aquimarina spongiae</name>
    <dbReference type="NCBI Taxonomy" id="570521"/>
    <lineage>
        <taxon>Bacteria</taxon>
        <taxon>Pseudomonadati</taxon>
        <taxon>Bacteroidota</taxon>
        <taxon>Flavobacteriia</taxon>
        <taxon>Flavobacteriales</taxon>
        <taxon>Flavobacteriaceae</taxon>
        <taxon>Aquimarina</taxon>
    </lineage>
</organism>
<proteinExistence type="predicted"/>
<dbReference type="PANTHER" id="PTHR36529">
    <property type="entry name" value="SLL1095 PROTEIN"/>
    <property type="match status" value="1"/>
</dbReference>
<dbReference type="Proteomes" id="UP000184432">
    <property type="component" value="Unassembled WGS sequence"/>
</dbReference>
<dbReference type="OrthoDB" id="9798250at2"/>
<dbReference type="SUPFAM" id="SSF53448">
    <property type="entry name" value="Nucleotide-diphospho-sugar transferases"/>
    <property type="match status" value="1"/>
</dbReference>
<dbReference type="InterPro" id="IPR029044">
    <property type="entry name" value="Nucleotide-diphossugar_trans"/>
</dbReference>
<dbReference type="PANTHER" id="PTHR36529:SF1">
    <property type="entry name" value="GLYCOSYLTRANSFERASE"/>
    <property type="match status" value="1"/>
</dbReference>